<dbReference type="Pfam" id="PF00078">
    <property type="entry name" value="RVT_1"/>
    <property type="match status" value="1"/>
</dbReference>
<reference evidence="3" key="2">
    <citation type="submission" date="2025-09" db="UniProtKB">
        <authorList>
            <consortium name="Ensembl"/>
        </authorList>
    </citation>
    <scope>IDENTIFICATION</scope>
</reference>
<dbReference type="CDD" id="cd01650">
    <property type="entry name" value="RT_nLTR_like"/>
    <property type="match status" value="1"/>
</dbReference>
<dbReference type="Ensembl" id="ENSLBET00000025204.1">
    <property type="protein sequence ID" value="ENSLBEP00000023960.1"/>
    <property type="gene ID" value="ENSLBEG00000018374.1"/>
</dbReference>
<dbReference type="Proteomes" id="UP000261660">
    <property type="component" value="Unplaced"/>
</dbReference>
<dbReference type="PROSITE" id="PS50878">
    <property type="entry name" value="RT_POL"/>
    <property type="match status" value="1"/>
</dbReference>
<evidence type="ECO:0000313" key="4">
    <source>
        <dbReference type="Proteomes" id="UP000261660"/>
    </source>
</evidence>
<feature type="coiled-coil region" evidence="1">
    <location>
        <begin position="27"/>
        <end position="54"/>
    </location>
</feature>
<keyword evidence="1" id="KW-0175">Coiled coil</keyword>
<accession>A0A3Q3MSZ7</accession>
<dbReference type="InterPro" id="IPR000477">
    <property type="entry name" value="RT_dom"/>
</dbReference>
<organism evidence="3 4">
    <name type="scientific">Labrus bergylta</name>
    <name type="common">ballan wrasse</name>
    <dbReference type="NCBI Taxonomy" id="56723"/>
    <lineage>
        <taxon>Eukaryota</taxon>
        <taxon>Metazoa</taxon>
        <taxon>Chordata</taxon>
        <taxon>Craniata</taxon>
        <taxon>Vertebrata</taxon>
        <taxon>Euteleostomi</taxon>
        <taxon>Actinopterygii</taxon>
        <taxon>Neopterygii</taxon>
        <taxon>Teleostei</taxon>
        <taxon>Neoteleostei</taxon>
        <taxon>Acanthomorphata</taxon>
        <taxon>Eupercaria</taxon>
        <taxon>Labriformes</taxon>
        <taxon>Labridae</taxon>
        <taxon>Labrus</taxon>
    </lineage>
</organism>
<evidence type="ECO:0000259" key="2">
    <source>
        <dbReference type="PROSITE" id="PS50878"/>
    </source>
</evidence>
<protein>
    <recommendedName>
        <fullName evidence="2">Reverse transcriptase domain-containing protein</fullName>
    </recommendedName>
</protein>
<name>A0A3Q3MSZ7_9LABR</name>
<evidence type="ECO:0000256" key="1">
    <source>
        <dbReference type="SAM" id="Coils"/>
    </source>
</evidence>
<proteinExistence type="predicted"/>
<dbReference type="STRING" id="56723.ENSLBEP00000023960"/>
<keyword evidence="4" id="KW-1185">Reference proteome</keyword>
<feature type="domain" description="Reverse transcriptase" evidence="2">
    <location>
        <begin position="197"/>
        <end position="465"/>
    </location>
</feature>
<evidence type="ECO:0000313" key="3">
    <source>
        <dbReference type="Ensembl" id="ENSLBEP00000023960.1"/>
    </source>
</evidence>
<dbReference type="InterPro" id="IPR043502">
    <property type="entry name" value="DNA/RNA_pol_sf"/>
</dbReference>
<dbReference type="SUPFAM" id="SSF56672">
    <property type="entry name" value="DNA/RNA polymerases"/>
    <property type="match status" value="1"/>
</dbReference>
<dbReference type="AlphaFoldDB" id="A0A3Q3MSZ7"/>
<sequence length="662" mass="76884">MKFKCSDSPWITKGLQNACKKKNTLYKEFIKLRTKDAENKYKKYKNKLTNIMRNSRKEYYSKLLDKNKNNSKGLWNILNSVIGNGSRQVKYPHDFIDNDMTIDNMDDAVNGFNNYFVNVGPILAEKISVSVRSDKNYDFIDINPKSMFLTAVEESEIIEIVYKCKNKTSTDYNDIDMRIVKQVIHGIAKPLTHICNLSFKTGKFPRKMKIAKVIPLYKTGDKHHFTNYRPVSLLPQFSKILEKLFADRLNKFINKHNLLTDSQYGFRPNRSTSLAVIELIEKITNSLDQKNYAACVFIDLKKAFDTINHDRLINKLERYGIRGVVLNWLRSYLHNRQQFVKLGEYTSSCLDIACGVPQGSVLSPFLFILYINDICKTSNILQFVLFADDTNIFCTGEDLQQLLELITSEMSKLKRWFDNNKLSLNLSKTKIMLFGNCNLNNDVNVKIDGVNIERVYVNKFLGVTIDHKLCWKPHIKHVKSKLSRSISVLCKAKHILDHKSLHILYCSMILPYLNYCVEVWGTTYKSSLLPLVTLQKQAIRTINKAGYYDHTNLLFLHSRTIKFIDLVDYQVAQIMFKARNKLLPGNIQKLFFDREGGYNLREKLHFKMLAVGMTLKSQCISIGGVKLWNGMSTELKHCPNMIQFKKMYKAMIFKRYRDEGEL</sequence>
<dbReference type="InParanoid" id="A0A3Q3MSZ7"/>
<reference evidence="3" key="1">
    <citation type="submission" date="2025-08" db="UniProtKB">
        <authorList>
            <consortium name="Ensembl"/>
        </authorList>
    </citation>
    <scope>IDENTIFICATION</scope>
</reference>
<dbReference type="GeneTree" id="ENSGT01060000248530"/>
<dbReference type="PANTHER" id="PTHR33332">
    <property type="entry name" value="REVERSE TRANSCRIPTASE DOMAIN-CONTAINING PROTEIN"/>
    <property type="match status" value="1"/>
</dbReference>